<feature type="compositionally biased region" description="Basic residues" evidence="1">
    <location>
        <begin position="143"/>
        <end position="157"/>
    </location>
</feature>
<dbReference type="Proteomes" id="UP001152519">
    <property type="component" value="Unassembled WGS sequence"/>
</dbReference>
<reference evidence="2" key="1">
    <citation type="submission" date="2021-05" db="EMBL/GenBank/DDBJ databases">
        <authorList>
            <person name="Arsene-Ploetze F."/>
        </authorList>
    </citation>
    <scope>NUCLEOTIDE SEQUENCE</scope>
    <source>
        <strain evidence="2">DSM 42138</strain>
    </source>
</reference>
<sequence>MLLPVSTTSLSLGTAEALGLAAGGHDPALVRLHGYPRTWREVMPAATGVTAVVVPSSGRRSYGEHLAEMSGILPGLLASWAGHDRSPAGLGAGSPSDVRTAAEPCARCCPRGLRPGSSILAAAPVRRACAGSARSANLPASRGGKRPRGRGGRRCSA</sequence>
<keyword evidence="3" id="KW-1185">Reference proteome</keyword>
<gene>
    <name evidence="2" type="ORF">SCOCK_300109</name>
</gene>
<evidence type="ECO:0000313" key="2">
    <source>
        <dbReference type="EMBL" id="CAG6395300.1"/>
    </source>
</evidence>
<proteinExistence type="predicted"/>
<comment type="caution">
    <text evidence="2">The sequence shown here is derived from an EMBL/GenBank/DDBJ whole genome shotgun (WGS) entry which is preliminary data.</text>
</comment>
<organism evidence="2 3">
    <name type="scientific">Actinacidiphila cocklensis</name>
    <dbReference type="NCBI Taxonomy" id="887465"/>
    <lineage>
        <taxon>Bacteria</taxon>
        <taxon>Bacillati</taxon>
        <taxon>Actinomycetota</taxon>
        <taxon>Actinomycetes</taxon>
        <taxon>Kitasatosporales</taxon>
        <taxon>Streptomycetaceae</taxon>
        <taxon>Actinacidiphila</taxon>
    </lineage>
</organism>
<feature type="region of interest" description="Disordered" evidence="1">
    <location>
        <begin position="131"/>
        <end position="157"/>
    </location>
</feature>
<dbReference type="AlphaFoldDB" id="A0A9W4GU31"/>
<evidence type="ECO:0000313" key="3">
    <source>
        <dbReference type="Proteomes" id="UP001152519"/>
    </source>
</evidence>
<name>A0A9W4GU31_9ACTN</name>
<accession>A0A9W4GU31</accession>
<dbReference type="EMBL" id="CAJSLV010000060">
    <property type="protein sequence ID" value="CAG6395300.1"/>
    <property type="molecule type" value="Genomic_DNA"/>
</dbReference>
<protein>
    <submittedName>
        <fullName evidence="2">Uncharacterized protein</fullName>
    </submittedName>
</protein>
<evidence type="ECO:0000256" key="1">
    <source>
        <dbReference type="SAM" id="MobiDB-lite"/>
    </source>
</evidence>